<keyword evidence="2" id="KW-1133">Transmembrane helix</keyword>
<gene>
    <name evidence="3" type="ORF">BOTBODRAFT_170766</name>
</gene>
<protein>
    <submittedName>
        <fullName evidence="3">Uncharacterized protein</fullName>
    </submittedName>
</protein>
<accession>A0A067MVN7</accession>
<keyword evidence="2" id="KW-0812">Transmembrane</keyword>
<keyword evidence="2" id="KW-0472">Membrane</keyword>
<evidence type="ECO:0000313" key="3">
    <source>
        <dbReference type="EMBL" id="KDQ18755.1"/>
    </source>
</evidence>
<evidence type="ECO:0000256" key="1">
    <source>
        <dbReference type="SAM" id="MobiDB-lite"/>
    </source>
</evidence>
<feature type="transmembrane region" description="Helical" evidence="2">
    <location>
        <begin position="205"/>
        <end position="227"/>
    </location>
</feature>
<proteinExistence type="predicted"/>
<organism evidence="3 4">
    <name type="scientific">Botryobasidium botryosum (strain FD-172 SS1)</name>
    <dbReference type="NCBI Taxonomy" id="930990"/>
    <lineage>
        <taxon>Eukaryota</taxon>
        <taxon>Fungi</taxon>
        <taxon>Dikarya</taxon>
        <taxon>Basidiomycota</taxon>
        <taxon>Agaricomycotina</taxon>
        <taxon>Agaricomycetes</taxon>
        <taxon>Cantharellales</taxon>
        <taxon>Botryobasidiaceae</taxon>
        <taxon>Botryobasidium</taxon>
    </lineage>
</organism>
<sequence>MTLRFSHPRTKQQYMQRGSSTWDSQRTPRPPSPYTPYTNPSIWRPLVACDGNNTRPPSQQALDTPRGRVGNHSAGPQRGKRASHYLWTWRQAHSTPRGPPHGLTYADNDGRPTPFRDCVAPLASPSSPCDLTPTMSAFPLPILYPHRRSCRTPNSLAASLVDDRAKRRQQCRVAPVTAPSHPSPRLQHEHVQGLEQSQFGRIRQLAVHTMWLGYAAGLTIVAIIIVYKSAPVRSLQHSDMRNACHEPGSNAPIHNQELPSRLRELHARSRLSTRCPNDTKNRPVDSNVRARVFRHFRIATTNRDPCPRHSPYATQQQQHPSTPLPLRLPRCPYCISIVTVAPPPPSPSLSSHSLAPYRIPIVLVASPPQAWRPVSPPLCLAPHVPVFRHLASPSCLSAIPHPVSPYCLPSHVSQPPHAPLASSAP</sequence>
<feature type="compositionally biased region" description="Polar residues" evidence="1">
    <location>
        <begin position="11"/>
        <end position="25"/>
    </location>
</feature>
<dbReference type="HOGENOM" id="CLU_645556_0_0_1"/>
<dbReference type="EMBL" id="KL198020">
    <property type="protein sequence ID" value="KDQ18755.1"/>
    <property type="molecule type" value="Genomic_DNA"/>
</dbReference>
<feature type="compositionally biased region" description="Polar residues" evidence="1">
    <location>
        <begin position="51"/>
        <end position="62"/>
    </location>
</feature>
<dbReference type="AlphaFoldDB" id="A0A067MVN7"/>
<evidence type="ECO:0000313" key="4">
    <source>
        <dbReference type="Proteomes" id="UP000027195"/>
    </source>
</evidence>
<evidence type="ECO:0000256" key="2">
    <source>
        <dbReference type="SAM" id="Phobius"/>
    </source>
</evidence>
<dbReference type="InParanoid" id="A0A067MVN7"/>
<feature type="region of interest" description="Disordered" evidence="1">
    <location>
        <begin position="1"/>
        <end position="81"/>
    </location>
</feature>
<reference evidence="4" key="1">
    <citation type="journal article" date="2014" name="Proc. Natl. Acad. Sci. U.S.A.">
        <title>Extensive sampling of basidiomycete genomes demonstrates inadequacy of the white-rot/brown-rot paradigm for wood decay fungi.</title>
        <authorList>
            <person name="Riley R."/>
            <person name="Salamov A.A."/>
            <person name="Brown D.W."/>
            <person name="Nagy L.G."/>
            <person name="Floudas D."/>
            <person name="Held B.W."/>
            <person name="Levasseur A."/>
            <person name="Lombard V."/>
            <person name="Morin E."/>
            <person name="Otillar R."/>
            <person name="Lindquist E.A."/>
            <person name="Sun H."/>
            <person name="LaButti K.M."/>
            <person name="Schmutz J."/>
            <person name="Jabbour D."/>
            <person name="Luo H."/>
            <person name="Baker S.E."/>
            <person name="Pisabarro A.G."/>
            <person name="Walton J.D."/>
            <person name="Blanchette R.A."/>
            <person name="Henrissat B."/>
            <person name="Martin F."/>
            <person name="Cullen D."/>
            <person name="Hibbett D.S."/>
            <person name="Grigoriev I.V."/>
        </authorList>
    </citation>
    <scope>NUCLEOTIDE SEQUENCE [LARGE SCALE GENOMIC DNA]</scope>
    <source>
        <strain evidence="4">FD-172 SS1</strain>
    </source>
</reference>
<dbReference type="Proteomes" id="UP000027195">
    <property type="component" value="Unassembled WGS sequence"/>
</dbReference>
<feature type="compositionally biased region" description="Basic residues" evidence="1">
    <location>
        <begin position="1"/>
        <end position="10"/>
    </location>
</feature>
<keyword evidence="4" id="KW-1185">Reference proteome</keyword>
<name>A0A067MVN7_BOTB1</name>